<dbReference type="Pfam" id="PF14226">
    <property type="entry name" value="DIOX_N"/>
    <property type="match status" value="1"/>
</dbReference>
<keyword evidence="11" id="KW-0408">Iron</keyword>
<dbReference type="Gene3D" id="2.60.120.330">
    <property type="entry name" value="B-lactam Antibiotic, Isopenicillin N Synthase, Chain"/>
    <property type="match status" value="1"/>
</dbReference>
<dbReference type="PROSITE" id="PS51471">
    <property type="entry name" value="FE2OG_OXY"/>
    <property type="match status" value="1"/>
</dbReference>
<feature type="domain" description="Fe2OG dioxygenase" evidence="12">
    <location>
        <begin position="168"/>
        <end position="270"/>
    </location>
</feature>
<evidence type="ECO:0000256" key="3">
    <source>
        <dbReference type="ARBA" id="ARBA00012293"/>
    </source>
</evidence>
<comment type="similarity">
    <text evidence="11">Belongs to the iron/ascorbate-dependent oxidoreductase family.</text>
</comment>
<reference evidence="13" key="1">
    <citation type="journal article" date="2021" name="Environ. Microbiol.">
        <title>Cryptic niche differentiation of novel sediment ecotypes of Rugeria pomeroyi correlates with nitrate respiration.</title>
        <authorList>
            <person name="Lin X."/>
            <person name="McNichol J."/>
            <person name="Chu X."/>
            <person name="Qian Y."/>
            <person name="Luo H."/>
        </authorList>
    </citation>
    <scope>NUCLEOTIDE SEQUENCE</scope>
    <source>
        <strain evidence="13">SZCCDBB064</strain>
    </source>
</reference>
<evidence type="ECO:0000256" key="2">
    <source>
        <dbReference type="ARBA" id="ARBA00004767"/>
    </source>
</evidence>
<evidence type="ECO:0000256" key="6">
    <source>
        <dbReference type="ARBA" id="ARBA00022666"/>
    </source>
</evidence>
<proteinExistence type="inferred from homology"/>
<dbReference type="PRINTS" id="PR00682">
    <property type="entry name" value="IPNSYNTHASE"/>
</dbReference>
<dbReference type="InterPro" id="IPR044861">
    <property type="entry name" value="IPNS-like_FE2OG_OXY"/>
</dbReference>
<evidence type="ECO:0000256" key="5">
    <source>
        <dbReference type="ARBA" id="ARBA00019045"/>
    </source>
</evidence>
<sequence length="317" mass="34530">MTEFTEIPVIHLGDRPDTESAADFLAAYGTTGFGYITGHGIDPALTEALFEAARRFHALPLEQKMAIAVDRSHRGYIPINSSTDVNSTLATVTKPNQSASFMMMREDPVAIPEEYLSGPNRWPDLDGFRDVLERYSAAMSALGRRLTTIALAAAGVTDLSILSAFDRPTVWLRLLHYPPQPPASPDDLYGSAPHTDFGCLTLLAQDSVGGLQVRTPAGQWVDVPHRPGALVVNVGDMLHRMSNGRLKSTPHRVINRSGHERFSCPFFYDPHVNTVIEPLPGTGAPKFPPLVFGDFLRSELEAAYDAHKPACATANSP</sequence>
<keyword evidence="11" id="KW-0560">Oxidoreductase</keyword>
<dbReference type="EC" id="1.13.12.19" evidence="4"/>
<evidence type="ECO:0000256" key="10">
    <source>
        <dbReference type="ARBA" id="ARBA00049359"/>
    </source>
</evidence>
<comment type="cofactor">
    <cofactor evidence="1">
        <name>Fe(2+)</name>
        <dbReference type="ChEBI" id="CHEBI:29033"/>
    </cofactor>
</comment>
<accession>A0A9Q3ZNW6</accession>
<dbReference type="PANTHER" id="PTHR47990">
    <property type="entry name" value="2-OXOGLUTARATE (2OG) AND FE(II)-DEPENDENT OXYGENASE SUPERFAMILY PROTEIN-RELATED"/>
    <property type="match status" value="1"/>
</dbReference>
<comment type="pathway">
    <text evidence="2">Alkene biosynthesis; ethylene biosynthesis via 2-oxoglutarate.</text>
</comment>
<evidence type="ECO:0000259" key="12">
    <source>
        <dbReference type="PROSITE" id="PS51471"/>
    </source>
</evidence>
<evidence type="ECO:0000313" key="13">
    <source>
        <dbReference type="EMBL" id="MCE8539593.1"/>
    </source>
</evidence>
<protein>
    <recommendedName>
        <fullName evidence="5">2-oxoglutarate-dependent ethylene/succinate-forming enzyme</fullName>
        <ecNumber evidence="4">1.13.12.19</ecNumber>
        <ecNumber evidence="3">1.14.20.7</ecNumber>
    </recommendedName>
    <alternativeName>
        <fullName evidence="7">2-oxoglutarate dioxygenase (ethylene-forming)</fullName>
    </alternativeName>
    <alternativeName>
        <fullName evidence="8">2-oxoglutarate/L-arginine monooxygenase/decarboxylase (succinate-forming)</fullName>
    </alternativeName>
</protein>
<dbReference type="RefSeq" id="WP_234221529.1">
    <property type="nucleotide sequence ID" value="NZ_JAGQAF010000014.1"/>
</dbReference>
<dbReference type="Pfam" id="PF03171">
    <property type="entry name" value="2OG-FeII_Oxy"/>
    <property type="match status" value="1"/>
</dbReference>
<dbReference type="InterPro" id="IPR005123">
    <property type="entry name" value="Oxoglu/Fe-dep_dioxygenase_dom"/>
</dbReference>
<evidence type="ECO:0000256" key="9">
    <source>
        <dbReference type="ARBA" id="ARBA00047725"/>
    </source>
</evidence>
<evidence type="ECO:0000313" key="14">
    <source>
        <dbReference type="Proteomes" id="UP000813672"/>
    </source>
</evidence>
<dbReference type="SUPFAM" id="SSF51197">
    <property type="entry name" value="Clavaminate synthase-like"/>
    <property type="match status" value="1"/>
</dbReference>
<evidence type="ECO:0000256" key="4">
    <source>
        <dbReference type="ARBA" id="ARBA00012531"/>
    </source>
</evidence>
<dbReference type="InterPro" id="IPR026992">
    <property type="entry name" value="DIOX_N"/>
</dbReference>
<gene>
    <name evidence="13" type="ORF">KBY27_19210</name>
</gene>
<keyword evidence="11" id="KW-0479">Metal-binding</keyword>
<dbReference type="EC" id="1.14.20.7" evidence="3"/>
<dbReference type="GO" id="GO:0046872">
    <property type="term" value="F:metal ion binding"/>
    <property type="evidence" value="ECO:0007669"/>
    <property type="project" value="UniProtKB-KW"/>
</dbReference>
<comment type="catalytic activity">
    <reaction evidence="10">
        <text>L-arginine + 2-oxoglutarate + O2 = guanidine + L-glutamate 5-semialdehyde + succinate + CO2</text>
        <dbReference type="Rhea" id="RHEA:31535"/>
        <dbReference type="ChEBI" id="CHEBI:15379"/>
        <dbReference type="ChEBI" id="CHEBI:16526"/>
        <dbReference type="ChEBI" id="CHEBI:16810"/>
        <dbReference type="ChEBI" id="CHEBI:30031"/>
        <dbReference type="ChEBI" id="CHEBI:30087"/>
        <dbReference type="ChEBI" id="CHEBI:32682"/>
        <dbReference type="ChEBI" id="CHEBI:58066"/>
        <dbReference type="EC" id="1.14.20.7"/>
    </reaction>
</comment>
<organism evidence="13 14">
    <name type="scientific">Ruegeria pomeroyi</name>
    <dbReference type="NCBI Taxonomy" id="89184"/>
    <lineage>
        <taxon>Bacteria</taxon>
        <taxon>Pseudomonadati</taxon>
        <taxon>Pseudomonadota</taxon>
        <taxon>Alphaproteobacteria</taxon>
        <taxon>Rhodobacterales</taxon>
        <taxon>Roseobacteraceae</taxon>
        <taxon>Ruegeria</taxon>
    </lineage>
</organism>
<dbReference type="InterPro" id="IPR050231">
    <property type="entry name" value="Iron_ascorbate_oxido_reductase"/>
</dbReference>
<name>A0A9Q3ZNW6_9RHOB</name>
<dbReference type="InterPro" id="IPR027443">
    <property type="entry name" value="IPNS-like_sf"/>
</dbReference>
<dbReference type="GO" id="GO:0102276">
    <property type="term" value="F:2-oxoglutarate oxygenase/decarboxylase (ethylene-forming) activity"/>
    <property type="evidence" value="ECO:0007669"/>
    <property type="project" value="UniProtKB-EC"/>
</dbReference>
<dbReference type="AlphaFoldDB" id="A0A9Q3ZNW6"/>
<dbReference type="EMBL" id="JAGQAF010000014">
    <property type="protein sequence ID" value="MCE8539593.1"/>
    <property type="molecule type" value="Genomic_DNA"/>
</dbReference>
<dbReference type="Proteomes" id="UP000813672">
    <property type="component" value="Unassembled WGS sequence"/>
</dbReference>
<dbReference type="GO" id="GO:0009693">
    <property type="term" value="P:ethylene biosynthetic process"/>
    <property type="evidence" value="ECO:0007669"/>
    <property type="project" value="UniProtKB-KW"/>
</dbReference>
<comment type="catalytic activity">
    <reaction evidence="9">
        <text>2-oxoglutarate + O2 + 2 H(+) = ethene + 3 CO2 + H2O</text>
        <dbReference type="Rhea" id="RHEA:31523"/>
        <dbReference type="ChEBI" id="CHEBI:15377"/>
        <dbReference type="ChEBI" id="CHEBI:15378"/>
        <dbReference type="ChEBI" id="CHEBI:15379"/>
        <dbReference type="ChEBI" id="CHEBI:16526"/>
        <dbReference type="ChEBI" id="CHEBI:16810"/>
        <dbReference type="ChEBI" id="CHEBI:18153"/>
        <dbReference type="EC" id="1.13.12.19"/>
    </reaction>
</comment>
<evidence type="ECO:0000256" key="8">
    <source>
        <dbReference type="ARBA" id="ARBA00031282"/>
    </source>
</evidence>
<comment type="caution">
    <text evidence="13">The sequence shown here is derived from an EMBL/GenBank/DDBJ whole genome shotgun (WGS) entry which is preliminary data.</text>
</comment>
<evidence type="ECO:0000256" key="1">
    <source>
        <dbReference type="ARBA" id="ARBA00001954"/>
    </source>
</evidence>
<keyword evidence="6" id="KW-0266">Ethylene biosynthesis</keyword>
<evidence type="ECO:0000256" key="11">
    <source>
        <dbReference type="RuleBase" id="RU003682"/>
    </source>
</evidence>
<evidence type="ECO:0000256" key="7">
    <source>
        <dbReference type="ARBA" id="ARBA00031011"/>
    </source>
</evidence>